<sequence>MVKYILTNHHAAYLSLVKFSNSNNANRVSSFNIVGDVNLTVRCVPPISQKFSDCITKELKIDDEKDNGKNNNKKNGKNSDKNNNKNNDNNNNNHAIADHHHCGRRGIYLQERATIWKMLSYYTGKKLKINDKR</sequence>
<gene>
    <name evidence="2" type="ORF">PINE0816_LOCUS2566</name>
</gene>
<reference evidence="2" key="1">
    <citation type="submission" date="2021-01" db="EMBL/GenBank/DDBJ databases">
        <authorList>
            <person name="Corre E."/>
            <person name="Pelletier E."/>
            <person name="Niang G."/>
            <person name="Scheremetjew M."/>
            <person name="Finn R."/>
            <person name="Kale V."/>
            <person name="Holt S."/>
            <person name="Cochrane G."/>
            <person name="Meng A."/>
            <person name="Brown T."/>
            <person name="Cohen L."/>
        </authorList>
    </citation>
    <scope>NUCLEOTIDE SEQUENCE</scope>
    <source>
        <strain evidence="2">CCAP1064/1</strain>
    </source>
</reference>
<name>A0A7S0G9E1_9STRA</name>
<feature type="region of interest" description="Disordered" evidence="1">
    <location>
        <begin position="62"/>
        <end position="98"/>
    </location>
</feature>
<proteinExistence type="predicted"/>
<evidence type="ECO:0000256" key="1">
    <source>
        <dbReference type="SAM" id="MobiDB-lite"/>
    </source>
</evidence>
<evidence type="ECO:0000313" key="2">
    <source>
        <dbReference type="EMBL" id="CAD8406449.1"/>
    </source>
</evidence>
<accession>A0A7S0G9E1</accession>
<dbReference type="EMBL" id="HBEL01005368">
    <property type="protein sequence ID" value="CAD8406449.1"/>
    <property type="molecule type" value="Transcribed_RNA"/>
</dbReference>
<protein>
    <submittedName>
        <fullName evidence="2">Uncharacterized protein</fullName>
    </submittedName>
</protein>
<feature type="compositionally biased region" description="Low complexity" evidence="1">
    <location>
        <begin position="84"/>
        <end position="93"/>
    </location>
</feature>
<organism evidence="2">
    <name type="scientific">Proboscia inermis</name>
    <dbReference type="NCBI Taxonomy" id="420281"/>
    <lineage>
        <taxon>Eukaryota</taxon>
        <taxon>Sar</taxon>
        <taxon>Stramenopiles</taxon>
        <taxon>Ochrophyta</taxon>
        <taxon>Bacillariophyta</taxon>
        <taxon>Coscinodiscophyceae</taxon>
        <taxon>Rhizosoleniophycidae</taxon>
        <taxon>Rhizosoleniales</taxon>
        <taxon>Rhizosoleniaceae</taxon>
        <taxon>Proboscia</taxon>
    </lineage>
</organism>
<dbReference type="AlphaFoldDB" id="A0A7S0G9E1"/>